<dbReference type="InterPro" id="IPR014710">
    <property type="entry name" value="RmlC-like_jellyroll"/>
</dbReference>
<keyword evidence="3" id="KW-0805">Transcription regulation</keyword>
<keyword evidence="9" id="KW-1185">Reference proteome</keyword>
<organism evidence="8 9">
    <name type="scientific">Candidatus Galacturonatibacter soehngenii</name>
    <dbReference type="NCBI Taxonomy" id="2307010"/>
    <lineage>
        <taxon>Bacteria</taxon>
        <taxon>Bacillati</taxon>
        <taxon>Bacillota</taxon>
        <taxon>Clostridia</taxon>
        <taxon>Lachnospirales</taxon>
        <taxon>Lachnospiraceae</taxon>
        <taxon>Candidatus Galacturonatibacter</taxon>
    </lineage>
</organism>
<feature type="domain" description="HTH araC/xylS-type" evidence="7">
    <location>
        <begin position="177"/>
        <end position="275"/>
    </location>
</feature>
<dbReference type="Gene3D" id="2.60.120.10">
    <property type="entry name" value="Jelly Rolls"/>
    <property type="match status" value="1"/>
</dbReference>
<protein>
    <submittedName>
        <fullName evidence="8">Helix-turn-helix domain-containing protein</fullName>
    </submittedName>
</protein>
<evidence type="ECO:0000313" key="8">
    <source>
        <dbReference type="EMBL" id="KAB1438447.1"/>
    </source>
</evidence>
<dbReference type="InterPro" id="IPR018060">
    <property type="entry name" value="HTH_AraC"/>
</dbReference>
<keyword evidence="2" id="KW-0378">Hydrolase</keyword>
<dbReference type="Pfam" id="PF07883">
    <property type="entry name" value="Cupin_2"/>
    <property type="match status" value="1"/>
</dbReference>
<dbReference type="InterPro" id="IPR011051">
    <property type="entry name" value="RmlC_Cupin_sf"/>
</dbReference>
<dbReference type="SUPFAM" id="SSF51182">
    <property type="entry name" value="RmlC-like cupins"/>
    <property type="match status" value="1"/>
</dbReference>
<evidence type="ECO:0000259" key="7">
    <source>
        <dbReference type="PROSITE" id="PS01124"/>
    </source>
</evidence>
<reference evidence="8 9" key="2">
    <citation type="submission" date="2020-02" db="EMBL/GenBank/DDBJ databases">
        <title>Candidatus Galacturonibacter soehngenii shows hetero-acetogenic catabolism of galacturonic acid but lacks a canonical carbon monoxide dehydrogenase/acetyl-CoA synthase complex.</title>
        <authorList>
            <person name="Diender M."/>
            <person name="Stouten G.R."/>
            <person name="Petersen J.F."/>
            <person name="Nielsen P.H."/>
            <person name="Dueholm M.S."/>
            <person name="Pronk J.T."/>
            <person name="Van Loosdrecht M.C.M."/>
        </authorList>
    </citation>
    <scope>NUCLEOTIDE SEQUENCE [LARGE SCALE GENOMIC DNA]</scope>
    <source>
        <strain evidence="8">GalUA</strain>
    </source>
</reference>
<evidence type="ECO:0000256" key="4">
    <source>
        <dbReference type="ARBA" id="ARBA00023125"/>
    </source>
</evidence>
<dbReference type="Gene3D" id="2.60.40.1500">
    <property type="entry name" value="Glycosyl hydrolase domain, family 39"/>
    <property type="match status" value="1"/>
</dbReference>
<accession>A0A7V7QKR0</accession>
<dbReference type="Gene3D" id="1.10.10.60">
    <property type="entry name" value="Homeodomain-like"/>
    <property type="match status" value="2"/>
</dbReference>
<keyword evidence="5" id="KW-0804">Transcription</keyword>
<reference evidence="8 9" key="1">
    <citation type="submission" date="2019-09" db="EMBL/GenBank/DDBJ databases">
        <authorList>
            <person name="Valk L.C."/>
        </authorList>
    </citation>
    <scope>NUCLEOTIDE SEQUENCE [LARGE SCALE GENOMIC DNA]</scope>
    <source>
        <strain evidence="8">GalUA</strain>
    </source>
</reference>
<dbReference type="PANTHER" id="PTHR43280:SF2">
    <property type="entry name" value="HTH-TYPE TRANSCRIPTIONAL REGULATOR EXSA"/>
    <property type="match status" value="1"/>
</dbReference>
<dbReference type="Pfam" id="PF01229">
    <property type="entry name" value="Glyco_hydro_39"/>
    <property type="match status" value="1"/>
</dbReference>
<name>A0A7V7QKR0_9FIRM</name>
<keyword evidence="4" id="KW-0238">DNA-binding</keyword>
<dbReference type="AlphaFoldDB" id="A0A7V7QKR0"/>
<dbReference type="InterPro" id="IPR013096">
    <property type="entry name" value="Cupin_2"/>
</dbReference>
<dbReference type="GO" id="GO:0003700">
    <property type="term" value="F:DNA-binding transcription factor activity"/>
    <property type="evidence" value="ECO:0007669"/>
    <property type="project" value="InterPro"/>
</dbReference>
<dbReference type="SUPFAM" id="SSF51445">
    <property type="entry name" value="(Trans)glycosidases"/>
    <property type="match status" value="1"/>
</dbReference>
<dbReference type="EMBL" id="WAGX01000005">
    <property type="protein sequence ID" value="KAB1438447.1"/>
    <property type="molecule type" value="Genomic_DNA"/>
</dbReference>
<dbReference type="InterPro" id="IPR017853">
    <property type="entry name" value="GH"/>
</dbReference>
<dbReference type="GO" id="GO:0016798">
    <property type="term" value="F:hydrolase activity, acting on glycosyl bonds"/>
    <property type="evidence" value="ECO:0007669"/>
    <property type="project" value="UniProtKB-KW"/>
</dbReference>
<evidence type="ECO:0000256" key="6">
    <source>
        <dbReference type="ARBA" id="ARBA00023295"/>
    </source>
</evidence>
<sequence length="786" mass="93826">MGTTYFRRWREFMQNLNQSILYYEFAREESQGFQIHQDIELIYLLKGEMEVEVVDKTYQLQAEDVLMINTMNKHQIRRTNHALYVKLYIRYGSLCRLLNSRNFYFLCNSVVEINNNYENLRKLIIKFLNEHFIEQDYKEVYLNKIYYEIVIFLLNEFQIKRNELQLLDKDASEKRVTDILEYIEIHYQQNITLNDLAKEFYLTPQYLAKYFREKTGTTFLKYLNQIRLKAAIKDLKNTNQTILKVALDNGFPNVASFSRVFYENYKIKPMVYRNQYKKDTLYLDSDSKKIDKEVQSLLRENEGNNEEELGSNITLIEIDVWQKQAYKTFWKEMIDVGDADFLSKSDVQSQIAILKNELGFEYAKIVLDNTIDFDKNIKFDYFKIERVFDFLLEKNFKLHIVINYRNIRFNEDFHAYLDKLLSHFANRYSITNVQNWRFELFYDSDFEEEKAILYFEEYKKISAIINKYKIRKNLMGPGIFLSYEGDNLQRYLERMKKSKISYDTLTLSAYPYRYGKVDEKIMLHRVSNHQYLNNQYALAKSIMKSQGVDFENIYFTEWKESLMQNDRMNDSCYKGAVVVKNILSCFDEANVLCYSNPLDIMIDSKNNHSVVSGLSGMLTKQGIKKPAFYAYYFLNRLGKYLLKKEEHFLVTATDTKNYSIVCHNCKKLNYKYYTSQEKEILSTSYDELFEDNNKLILQFQLNNVDNGNYYIKERSIHQNAGSVQDTWIQMTDTEEINIGLSEVEYLKSMAAPSIRVHHAQVTDGTLLLEYQLEPNEIKHIHIIYQY</sequence>
<gene>
    <name evidence="8" type="ORF">F7O84_12960</name>
</gene>
<evidence type="ECO:0000256" key="5">
    <source>
        <dbReference type="ARBA" id="ARBA00023163"/>
    </source>
</evidence>
<dbReference type="InterPro" id="IPR009057">
    <property type="entry name" value="Homeodomain-like_sf"/>
</dbReference>
<evidence type="ECO:0000256" key="3">
    <source>
        <dbReference type="ARBA" id="ARBA00023015"/>
    </source>
</evidence>
<evidence type="ECO:0000256" key="2">
    <source>
        <dbReference type="ARBA" id="ARBA00022801"/>
    </source>
</evidence>
<dbReference type="Pfam" id="PF12833">
    <property type="entry name" value="HTH_18"/>
    <property type="match status" value="1"/>
</dbReference>
<dbReference type="PANTHER" id="PTHR43280">
    <property type="entry name" value="ARAC-FAMILY TRANSCRIPTIONAL REGULATOR"/>
    <property type="match status" value="1"/>
</dbReference>
<dbReference type="OrthoDB" id="9776971at2"/>
<dbReference type="GO" id="GO:0043565">
    <property type="term" value="F:sequence-specific DNA binding"/>
    <property type="evidence" value="ECO:0007669"/>
    <property type="project" value="InterPro"/>
</dbReference>
<dbReference type="SMART" id="SM00342">
    <property type="entry name" value="HTH_ARAC"/>
    <property type="match status" value="1"/>
</dbReference>
<comment type="caution">
    <text evidence="8">The sequence shown here is derived from an EMBL/GenBank/DDBJ whole genome shotgun (WGS) entry which is preliminary data.</text>
</comment>
<evidence type="ECO:0000256" key="1">
    <source>
        <dbReference type="ARBA" id="ARBA00008875"/>
    </source>
</evidence>
<evidence type="ECO:0000313" key="9">
    <source>
        <dbReference type="Proteomes" id="UP000461768"/>
    </source>
</evidence>
<dbReference type="InterPro" id="IPR049166">
    <property type="entry name" value="GH39_cat"/>
</dbReference>
<comment type="similarity">
    <text evidence="1">Belongs to the glycosyl hydrolase 39 family.</text>
</comment>
<dbReference type="SUPFAM" id="SSF51011">
    <property type="entry name" value="Glycosyl hydrolase domain"/>
    <property type="match status" value="1"/>
</dbReference>
<dbReference type="PROSITE" id="PS01124">
    <property type="entry name" value="HTH_ARAC_FAMILY_2"/>
    <property type="match status" value="1"/>
</dbReference>
<dbReference type="SUPFAM" id="SSF46689">
    <property type="entry name" value="Homeodomain-like"/>
    <property type="match status" value="2"/>
</dbReference>
<dbReference type="Proteomes" id="UP000461768">
    <property type="component" value="Unassembled WGS sequence"/>
</dbReference>
<proteinExistence type="inferred from homology"/>
<keyword evidence="6" id="KW-0326">Glycosidase</keyword>
<dbReference type="Gene3D" id="3.20.20.80">
    <property type="entry name" value="Glycosidases"/>
    <property type="match status" value="1"/>
</dbReference>